<feature type="compositionally biased region" description="Basic residues" evidence="1">
    <location>
        <begin position="472"/>
        <end position="482"/>
    </location>
</feature>
<dbReference type="EMBL" id="GL945442">
    <property type="protein sequence ID" value="EGO19857.1"/>
    <property type="molecule type" value="Genomic_DNA"/>
</dbReference>
<name>F8PAL9_SERL9</name>
<evidence type="ECO:0000256" key="1">
    <source>
        <dbReference type="SAM" id="MobiDB-lite"/>
    </source>
</evidence>
<feature type="compositionally biased region" description="Basic and acidic residues" evidence="1">
    <location>
        <begin position="483"/>
        <end position="493"/>
    </location>
</feature>
<evidence type="ECO:0000313" key="2">
    <source>
        <dbReference type="EMBL" id="EGO19857.1"/>
    </source>
</evidence>
<protein>
    <recommendedName>
        <fullName evidence="3">PAP-associated domain-containing protein</fullName>
    </recommendedName>
</protein>
<dbReference type="KEGG" id="sla:SERLADRAFT_478260"/>
<accession>F8PAL9</accession>
<feature type="compositionally biased region" description="Basic and acidic residues" evidence="1">
    <location>
        <begin position="401"/>
        <end position="424"/>
    </location>
</feature>
<sequence>MIKRYCDLVPVLRPMLGYVKRWAKPLGLNHPSTGQGPPTFSTYAFALMVIGYLQMRGWAPNLQHEIESSSEGGEEGVFWLRESVSLHACKIRCDTRYHRKNDWSPDVEIELKEALHGWFTFWSEGFDYEGSMMDIKSGGVVPRPTKQPEMLTSEGSQRSTKTVLVLNPDLPCVEADDLSEHSDTELAEISSGKEEAEAVVVFEEREEEEDQEDQDSTNLEVEENTKSTFAKESICIIDPFVRTKNVTRSITKKNLELFRSNCQRVAILMSCGASISEVIDLEDDPVFQPHSFAKKRNFVRQPLYPRAERPDHKPRPPPQSELDAQGSRENVTTERSRLFNELIRPLLPDSKSSRDKGKDRERAPLDDHAGDIGVAFSQPPPRLQPTAGSSSHSIAASRSNFNKETRKRAWTERQVRTEEGKQRGSADNVDLTAVKKVMSNETPTLSDARKGQPAEVPSPLEMTSGSTSLPSKKSKNRRSKRGKQGEGQEEMKKSAKQSAPIPGHLGSRGSPARFDKDIIHVPQEHSVSAGEPQKGSGDLPISAIQLRLKKDIRGQGPGAPKLTETTRKG</sequence>
<dbReference type="OrthoDB" id="2274644at2759"/>
<feature type="region of interest" description="Disordered" evidence="1">
    <location>
        <begin position="204"/>
        <end position="224"/>
    </location>
</feature>
<feature type="compositionally biased region" description="Polar residues" evidence="1">
    <location>
        <begin position="461"/>
        <end position="470"/>
    </location>
</feature>
<dbReference type="GO" id="GO:0016779">
    <property type="term" value="F:nucleotidyltransferase activity"/>
    <property type="evidence" value="ECO:0007669"/>
    <property type="project" value="TreeGrafter"/>
</dbReference>
<organism>
    <name type="scientific">Serpula lacrymans var. lacrymans (strain S7.9)</name>
    <name type="common">Dry rot fungus</name>
    <dbReference type="NCBI Taxonomy" id="578457"/>
    <lineage>
        <taxon>Eukaryota</taxon>
        <taxon>Fungi</taxon>
        <taxon>Dikarya</taxon>
        <taxon>Basidiomycota</taxon>
        <taxon>Agaricomycotina</taxon>
        <taxon>Agaricomycetes</taxon>
        <taxon>Agaricomycetidae</taxon>
        <taxon>Boletales</taxon>
        <taxon>Coniophorineae</taxon>
        <taxon>Serpulaceae</taxon>
        <taxon>Serpula</taxon>
    </lineage>
</organism>
<feature type="compositionally biased region" description="Low complexity" evidence="1">
    <location>
        <begin position="387"/>
        <end position="399"/>
    </location>
</feature>
<dbReference type="GO" id="GO:0031123">
    <property type="term" value="P:RNA 3'-end processing"/>
    <property type="evidence" value="ECO:0007669"/>
    <property type="project" value="TreeGrafter"/>
</dbReference>
<dbReference type="PANTHER" id="PTHR12271:SF40">
    <property type="entry name" value="POLY(A) RNA POLYMERASE GLD2"/>
    <property type="match status" value="1"/>
</dbReference>
<feature type="compositionally biased region" description="Basic and acidic residues" evidence="1">
    <location>
        <begin position="351"/>
        <end position="370"/>
    </location>
</feature>
<dbReference type="Gene3D" id="1.10.1410.10">
    <property type="match status" value="1"/>
</dbReference>
<dbReference type="Proteomes" id="UP000008064">
    <property type="component" value="Unassembled WGS sequence"/>
</dbReference>
<feature type="compositionally biased region" description="Basic and acidic residues" evidence="1">
    <location>
        <begin position="513"/>
        <end position="523"/>
    </location>
</feature>
<feature type="region of interest" description="Disordered" evidence="1">
    <location>
        <begin position="298"/>
        <end position="569"/>
    </location>
</feature>
<dbReference type="SUPFAM" id="SSF81631">
    <property type="entry name" value="PAP/OAS1 substrate-binding domain"/>
    <property type="match status" value="1"/>
</dbReference>
<proteinExistence type="predicted"/>
<dbReference type="GeneID" id="18821137"/>
<dbReference type="HOGENOM" id="CLU_479100_0_0_1"/>
<dbReference type="PANTHER" id="PTHR12271">
    <property type="entry name" value="POLY A POLYMERASE CID PAP -RELATED"/>
    <property type="match status" value="1"/>
</dbReference>
<feature type="compositionally biased region" description="Acidic residues" evidence="1">
    <location>
        <begin position="204"/>
        <end position="215"/>
    </location>
</feature>
<reference evidence="2" key="1">
    <citation type="submission" date="2011-04" db="EMBL/GenBank/DDBJ databases">
        <title>Evolution of plant cell wall degrading machinery underlies the functional diversity of forest fungi.</title>
        <authorList>
            <consortium name="US DOE Joint Genome Institute (JGI-PGF)"/>
            <person name="Eastwood D.C."/>
            <person name="Floudas D."/>
            <person name="Binder M."/>
            <person name="Majcherczyk A."/>
            <person name="Schneider P."/>
            <person name="Aerts A."/>
            <person name="Asiegbu F.O."/>
            <person name="Baker S.E."/>
            <person name="Barry K."/>
            <person name="Bendiksby M."/>
            <person name="Blumentritt M."/>
            <person name="Coutinho P.M."/>
            <person name="Cullen D."/>
            <person name="Cullen D."/>
            <person name="Gathman A."/>
            <person name="Goodell B."/>
            <person name="Henrissat B."/>
            <person name="Ihrmark K."/>
            <person name="Kauserud H."/>
            <person name="Kohler A."/>
            <person name="LaButti K."/>
            <person name="Lapidus A."/>
            <person name="Lavin J.L."/>
            <person name="Lee Y.-H."/>
            <person name="Lindquist E."/>
            <person name="Lilly W."/>
            <person name="Lucas S."/>
            <person name="Morin E."/>
            <person name="Murat C."/>
            <person name="Oguiza J.A."/>
            <person name="Park J."/>
            <person name="Pisabarro A.G."/>
            <person name="Riley R."/>
            <person name="Rosling A."/>
            <person name="Salamov A."/>
            <person name="Schmidt O."/>
            <person name="Schmutz J."/>
            <person name="Skrede I."/>
            <person name="Stenlid J."/>
            <person name="Wiebenga A."/>
            <person name="Xie X."/>
            <person name="Kues U."/>
            <person name="Hibbett D.S."/>
            <person name="Hoffmeister D."/>
            <person name="Hogberg N."/>
            <person name="Martin F."/>
            <person name="Grigoriev I.V."/>
            <person name="Watkinson S.C."/>
        </authorList>
    </citation>
    <scope>NUCLEOTIDE SEQUENCE</scope>
    <source>
        <strain evidence="2">S7.9</strain>
    </source>
</reference>
<dbReference type="AlphaFoldDB" id="F8PAL9"/>
<evidence type="ECO:0008006" key="3">
    <source>
        <dbReference type="Google" id="ProtNLM"/>
    </source>
</evidence>
<dbReference type="RefSeq" id="XP_007323292.1">
    <property type="nucleotide sequence ID" value="XM_007323230.1"/>
</dbReference>
<gene>
    <name evidence="2" type="ORF">SERLADRAFT_478260</name>
</gene>